<dbReference type="SUPFAM" id="SSF50630">
    <property type="entry name" value="Acid proteases"/>
    <property type="match status" value="1"/>
</dbReference>
<dbReference type="GO" id="GO:0006508">
    <property type="term" value="P:proteolysis"/>
    <property type="evidence" value="ECO:0007669"/>
    <property type="project" value="InterPro"/>
</dbReference>
<reference evidence="5" key="1">
    <citation type="submission" date="2022-11" db="UniProtKB">
        <authorList>
            <consortium name="WormBaseParasite"/>
        </authorList>
    </citation>
    <scope>IDENTIFICATION</scope>
</reference>
<dbReference type="GO" id="GO:0005764">
    <property type="term" value="C:lysosome"/>
    <property type="evidence" value="ECO:0007669"/>
    <property type="project" value="TreeGrafter"/>
</dbReference>
<dbReference type="PANTHER" id="PTHR47966">
    <property type="entry name" value="BETA-SITE APP-CLEAVING ENZYME, ISOFORM A-RELATED"/>
    <property type="match status" value="1"/>
</dbReference>
<dbReference type="AlphaFoldDB" id="A0A914YET0"/>
<evidence type="ECO:0000256" key="1">
    <source>
        <dbReference type="ARBA" id="ARBA00007447"/>
    </source>
</evidence>
<dbReference type="Pfam" id="PF00026">
    <property type="entry name" value="Asp"/>
    <property type="match status" value="1"/>
</dbReference>
<dbReference type="InterPro" id="IPR034164">
    <property type="entry name" value="Pepsin-like_dom"/>
</dbReference>
<keyword evidence="2" id="KW-1015">Disulfide bond</keyword>
<dbReference type="PANTHER" id="PTHR47966:SF45">
    <property type="entry name" value="PEPTIDASE A1 DOMAIN-CONTAINING PROTEIN"/>
    <property type="match status" value="1"/>
</dbReference>
<comment type="similarity">
    <text evidence="1">Belongs to the peptidase A1 family.</text>
</comment>
<sequence>MSPLEHPLKHSFAWACTAICSEECCNENATTTINTNDNSTIDDNCSGKNLLKSATSKTYVKNDAKNWAIQYEFGLCIGFQGEDTVTLGNLIVPKCAVGQVFEMPPGLANFEYDGLLGLGLSTEGKAAPVLYTAEQQKLLKQPIFTVFLNNTSQGFITYGGLDEKYCSPDVEYVNITSDIWYQFKMDSFSMGAENSSDGWEVISELNSKKILAPEAISTQLLQAAGASENGTIDCNATFEDLKLIINAKEYVIPSKYLILKNNNECMFAVGGRNTTNSNWILGEPFIRSYCNIYGFKDKTIGFAKAIAQFA</sequence>
<name>A0A914YET0_9BILA</name>
<dbReference type="CDD" id="cd05471">
    <property type="entry name" value="pepsin_like"/>
    <property type="match status" value="1"/>
</dbReference>
<evidence type="ECO:0000259" key="3">
    <source>
        <dbReference type="PROSITE" id="PS51767"/>
    </source>
</evidence>
<accession>A0A914YET0</accession>
<feature type="domain" description="Peptidase A1" evidence="3">
    <location>
        <begin position="1"/>
        <end position="303"/>
    </location>
</feature>
<evidence type="ECO:0000313" key="5">
    <source>
        <dbReference type="WBParaSite" id="PSU_v2.g17261.t1"/>
    </source>
</evidence>
<protein>
    <submittedName>
        <fullName evidence="5">Peptidase A1 domain-containing protein</fullName>
    </submittedName>
</protein>
<dbReference type="GO" id="GO:0004190">
    <property type="term" value="F:aspartic-type endopeptidase activity"/>
    <property type="evidence" value="ECO:0007669"/>
    <property type="project" value="InterPro"/>
</dbReference>
<dbReference type="InterPro" id="IPR033121">
    <property type="entry name" value="PEPTIDASE_A1"/>
</dbReference>
<evidence type="ECO:0000256" key="2">
    <source>
        <dbReference type="PIRSR" id="PIRSR601461-2"/>
    </source>
</evidence>
<organism evidence="4 5">
    <name type="scientific">Panagrolaimus superbus</name>
    <dbReference type="NCBI Taxonomy" id="310955"/>
    <lineage>
        <taxon>Eukaryota</taxon>
        <taxon>Metazoa</taxon>
        <taxon>Ecdysozoa</taxon>
        <taxon>Nematoda</taxon>
        <taxon>Chromadorea</taxon>
        <taxon>Rhabditida</taxon>
        <taxon>Tylenchina</taxon>
        <taxon>Panagrolaimomorpha</taxon>
        <taxon>Panagrolaimoidea</taxon>
        <taxon>Panagrolaimidae</taxon>
        <taxon>Panagrolaimus</taxon>
    </lineage>
</organism>
<dbReference type="InterPro" id="IPR001461">
    <property type="entry name" value="Aspartic_peptidase_A1"/>
</dbReference>
<dbReference type="PROSITE" id="PS51767">
    <property type="entry name" value="PEPTIDASE_A1"/>
    <property type="match status" value="1"/>
</dbReference>
<dbReference type="Gene3D" id="2.40.70.10">
    <property type="entry name" value="Acid Proteases"/>
    <property type="match status" value="2"/>
</dbReference>
<dbReference type="WBParaSite" id="PSU_v2.g17261.t1">
    <property type="protein sequence ID" value="PSU_v2.g17261.t1"/>
    <property type="gene ID" value="PSU_v2.g17261"/>
</dbReference>
<dbReference type="Proteomes" id="UP000887577">
    <property type="component" value="Unplaced"/>
</dbReference>
<proteinExistence type="inferred from homology"/>
<evidence type="ECO:0000313" key="4">
    <source>
        <dbReference type="Proteomes" id="UP000887577"/>
    </source>
</evidence>
<keyword evidence="4" id="KW-1185">Reference proteome</keyword>
<dbReference type="InterPro" id="IPR021109">
    <property type="entry name" value="Peptidase_aspartic_dom_sf"/>
</dbReference>
<feature type="disulfide bond" evidence="2">
    <location>
        <begin position="234"/>
        <end position="265"/>
    </location>
</feature>
<dbReference type="PRINTS" id="PR00792">
    <property type="entry name" value="PEPSIN"/>
</dbReference>